<keyword evidence="7" id="KW-0238">DNA-binding</keyword>
<comment type="subcellular location">
    <subcellularLocation>
        <location evidence="2">Chromosome</location>
    </subcellularLocation>
    <subcellularLocation>
        <location evidence="1">Nucleus</location>
    </subcellularLocation>
</comment>
<dbReference type="SMART" id="SM00428">
    <property type="entry name" value="H3"/>
    <property type="match status" value="1"/>
</dbReference>
<dbReference type="SUPFAM" id="SSF47113">
    <property type="entry name" value="Histone-fold"/>
    <property type="match status" value="1"/>
</dbReference>
<dbReference type="GO" id="GO:0003677">
    <property type="term" value="F:DNA binding"/>
    <property type="evidence" value="ECO:0007669"/>
    <property type="project" value="UniProtKB-KW"/>
</dbReference>
<dbReference type="InterPro" id="IPR007125">
    <property type="entry name" value="H2A/H2B/H3"/>
</dbReference>
<comment type="caution">
    <text evidence="12">The sequence shown here is derived from an EMBL/GenBank/DDBJ whole genome shotgun (WGS) entry which is preliminary data.</text>
</comment>
<evidence type="ECO:0000256" key="1">
    <source>
        <dbReference type="ARBA" id="ARBA00004123"/>
    </source>
</evidence>
<keyword evidence="8" id="KW-0539">Nucleus</keyword>
<evidence type="ECO:0000256" key="8">
    <source>
        <dbReference type="ARBA" id="ARBA00023242"/>
    </source>
</evidence>
<reference evidence="13" key="1">
    <citation type="submission" date="2024-07" db="EMBL/GenBank/DDBJ databases">
        <title>Two chromosome-level genome assemblies of Korean endemic species Abeliophyllum distichum and Forsythia ovata (Oleaceae).</title>
        <authorList>
            <person name="Jang H."/>
        </authorList>
    </citation>
    <scope>NUCLEOTIDE SEQUENCE [LARGE SCALE GENOMIC DNA]</scope>
</reference>
<dbReference type="InterPro" id="IPR016137">
    <property type="entry name" value="RGS"/>
</dbReference>
<dbReference type="CDD" id="cd22911">
    <property type="entry name" value="HFD_H3"/>
    <property type="match status" value="1"/>
</dbReference>
<feature type="region of interest" description="Disordered" evidence="10">
    <location>
        <begin position="597"/>
        <end position="636"/>
    </location>
</feature>
<evidence type="ECO:0000256" key="10">
    <source>
        <dbReference type="SAM" id="MobiDB-lite"/>
    </source>
</evidence>
<dbReference type="FunFam" id="1.10.20.10:FF:000078">
    <property type="entry name" value="Histone H3"/>
    <property type="match status" value="1"/>
</dbReference>
<evidence type="ECO:0000256" key="3">
    <source>
        <dbReference type="ARBA" id="ARBA00010343"/>
    </source>
</evidence>
<evidence type="ECO:0000313" key="13">
    <source>
        <dbReference type="Proteomes" id="UP001604277"/>
    </source>
</evidence>
<dbReference type="GO" id="GO:0000786">
    <property type="term" value="C:nucleosome"/>
    <property type="evidence" value="ECO:0007669"/>
    <property type="project" value="UniProtKB-KW"/>
</dbReference>
<protein>
    <recommendedName>
        <fullName evidence="11">RGS domain-containing protein</fullName>
    </recommendedName>
</protein>
<gene>
    <name evidence="12" type="ORF">Fot_25612</name>
</gene>
<accession>A0ABD1U9K8</accession>
<name>A0ABD1U9K8_9LAMI</name>
<evidence type="ECO:0000256" key="2">
    <source>
        <dbReference type="ARBA" id="ARBA00004286"/>
    </source>
</evidence>
<dbReference type="PROSITE" id="PS50132">
    <property type="entry name" value="RGS"/>
    <property type="match status" value="1"/>
</dbReference>
<sequence>MSTGDVVPKTFHALVESAERKFARVRDVPLHPYAGSGAHYGHFFHKVFKAYMRLWKYQQENRVKLVESGLQRWEIGEISSRIGQLYFSQYLRTSEARFLFEAYIFYEAIFNRKYFEGSSKDRGVRFKELRFYARFLMVSLILNHKEMVKLLVEKFTELVEDSKSNFRGTNFKEWKLVVQEIVQFTRADTANLNIKPLRYCAMFDSNAASLPYVARFNAKRLLKFQDAVLTSYHRNEVKFAELTLDTFRMLQCLEWEPSGSFYQKHPVESRENGNLSDHSVASGLIDINLAADMVDPTLPSNPKKAVLYRPSATQLISVIATVCEGLPPDSVMLIYLSAPGDSVTDNTSQIKSLDGSSKFSTSNATSCNHHEQDNFLCQNHVTVNGDGDSSQYFENYLWLGPSRNGGSNCLYPGDIIPFTRRPTFMIIDSDNSHAFKVLHGAERGEPIALFLSPQRPSFKDPSGTDMAQNGSQFTFFLTVPLRAFCQLVGFNLSNDDLDMYNDLENIVSTAFSEWEKILCTSTSLDLVWAQFLLDPFLRRLILRFIFCQAVLTLFRLRESGHQYLPVCIPELPSIVSPKFKLYNLCPGRRQISDLEMARTKQTARKSTGGKAPRKQLATKAARKSAPTTGGVKKPHRYRPGTVALREIRKYQKSTELLIRKLPFQRLVREIAQDFKTDLRFQSHAVLALQEAAEAYLVGLFEDTNLCAIHAKRVTIMPKDIQLARRIRGERA</sequence>
<keyword evidence="5" id="KW-0597">Phosphoprotein</keyword>
<keyword evidence="9" id="KW-0544">Nucleosome core</keyword>
<dbReference type="PROSITE" id="PS00322">
    <property type="entry name" value="HISTONE_H3_1"/>
    <property type="match status" value="1"/>
</dbReference>
<keyword evidence="13" id="KW-1185">Reference proteome</keyword>
<dbReference type="InterPro" id="IPR009072">
    <property type="entry name" value="Histone-fold"/>
</dbReference>
<dbReference type="Gene3D" id="1.10.20.10">
    <property type="entry name" value="Histone, subunit A"/>
    <property type="match status" value="1"/>
</dbReference>
<dbReference type="EMBL" id="JBFOLJ010000007">
    <property type="protein sequence ID" value="KAL2521689.1"/>
    <property type="molecule type" value="Genomic_DNA"/>
</dbReference>
<feature type="domain" description="RGS" evidence="11">
    <location>
        <begin position="78"/>
        <end position="137"/>
    </location>
</feature>
<keyword evidence="6" id="KW-0007">Acetylation</keyword>
<evidence type="ECO:0000256" key="5">
    <source>
        <dbReference type="ARBA" id="ARBA00022553"/>
    </source>
</evidence>
<dbReference type="PROSITE" id="PS00959">
    <property type="entry name" value="HISTONE_H3_2"/>
    <property type="match status" value="1"/>
</dbReference>
<evidence type="ECO:0000259" key="11">
    <source>
        <dbReference type="PROSITE" id="PS50132"/>
    </source>
</evidence>
<dbReference type="Pfam" id="PF12070">
    <property type="entry name" value="SCAI"/>
    <property type="match status" value="1"/>
</dbReference>
<evidence type="ECO:0000256" key="7">
    <source>
        <dbReference type="ARBA" id="ARBA00023125"/>
    </source>
</evidence>
<dbReference type="InterPro" id="IPR000164">
    <property type="entry name" value="Histone_H3/CENP-A"/>
</dbReference>
<dbReference type="PRINTS" id="PR00622">
    <property type="entry name" value="HISTONEH3"/>
</dbReference>
<proteinExistence type="inferred from homology"/>
<dbReference type="Proteomes" id="UP001604277">
    <property type="component" value="Unassembled WGS sequence"/>
</dbReference>
<evidence type="ECO:0000256" key="4">
    <source>
        <dbReference type="ARBA" id="ARBA00022454"/>
    </source>
</evidence>
<comment type="similarity">
    <text evidence="3">Belongs to the histone H3 family.</text>
</comment>
<evidence type="ECO:0000256" key="6">
    <source>
        <dbReference type="ARBA" id="ARBA00022990"/>
    </source>
</evidence>
<dbReference type="FunFam" id="1.10.20.10:FF:000044">
    <property type="entry name" value="Histone H3.3"/>
    <property type="match status" value="1"/>
</dbReference>
<dbReference type="PANTHER" id="PTHR21243">
    <property type="entry name" value="PROTEIN SCAI"/>
    <property type="match status" value="1"/>
</dbReference>
<dbReference type="GO" id="GO:0005634">
    <property type="term" value="C:nucleus"/>
    <property type="evidence" value="ECO:0007669"/>
    <property type="project" value="UniProtKB-SubCell"/>
</dbReference>
<evidence type="ECO:0000313" key="12">
    <source>
        <dbReference type="EMBL" id="KAL2521689.1"/>
    </source>
</evidence>
<evidence type="ECO:0000256" key="9">
    <source>
        <dbReference type="ARBA" id="ARBA00023269"/>
    </source>
</evidence>
<organism evidence="12 13">
    <name type="scientific">Forsythia ovata</name>
    <dbReference type="NCBI Taxonomy" id="205694"/>
    <lineage>
        <taxon>Eukaryota</taxon>
        <taxon>Viridiplantae</taxon>
        <taxon>Streptophyta</taxon>
        <taxon>Embryophyta</taxon>
        <taxon>Tracheophyta</taxon>
        <taxon>Spermatophyta</taxon>
        <taxon>Magnoliopsida</taxon>
        <taxon>eudicotyledons</taxon>
        <taxon>Gunneridae</taxon>
        <taxon>Pentapetalae</taxon>
        <taxon>asterids</taxon>
        <taxon>lamiids</taxon>
        <taxon>Lamiales</taxon>
        <taxon>Oleaceae</taxon>
        <taxon>Forsythieae</taxon>
        <taxon>Forsythia</taxon>
    </lineage>
</organism>
<dbReference type="AlphaFoldDB" id="A0ABD1U9K8"/>
<dbReference type="InterPro" id="IPR022709">
    <property type="entry name" value="SCAI"/>
</dbReference>
<dbReference type="Pfam" id="PF00125">
    <property type="entry name" value="Histone"/>
    <property type="match status" value="1"/>
</dbReference>
<keyword evidence="4" id="KW-0158">Chromosome</keyword>